<organism evidence="1 2">
    <name type="scientific">Paraburkholderia denitrificans</name>
    <dbReference type="NCBI Taxonomy" id="694025"/>
    <lineage>
        <taxon>Bacteria</taxon>
        <taxon>Pseudomonadati</taxon>
        <taxon>Pseudomonadota</taxon>
        <taxon>Betaproteobacteria</taxon>
        <taxon>Burkholderiales</taxon>
        <taxon>Burkholderiaceae</taxon>
        <taxon>Paraburkholderia</taxon>
    </lineage>
</organism>
<dbReference type="RefSeq" id="WP_377713022.1">
    <property type="nucleotide sequence ID" value="NZ_JBHSMP010000020.1"/>
</dbReference>
<gene>
    <name evidence="1" type="ORF">ACFPTO_17150</name>
</gene>
<dbReference type="Proteomes" id="UP001596103">
    <property type="component" value="Unassembled WGS sequence"/>
</dbReference>
<sequence>MNVNVCLERFATSRGIAIGFFSFGNADRHRVKDVDFLPMIVDDLRDDVERLKSGQAAFRWRTSENPRMCC</sequence>
<accession>A0ABW0JBV2</accession>
<dbReference type="EMBL" id="JBHSMP010000020">
    <property type="protein sequence ID" value="MFC5430513.1"/>
    <property type="molecule type" value="Genomic_DNA"/>
</dbReference>
<name>A0ABW0JBV2_9BURK</name>
<proteinExistence type="predicted"/>
<evidence type="ECO:0000313" key="2">
    <source>
        <dbReference type="Proteomes" id="UP001596103"/>
    </source>
</evidence>
<comment type="caution">
    <text evidence="1">The sequence shown here is derived from an EMBL/GenBank/DDBJ whole genome shotgun (WGS) entry which is preliminary data.</text>
</comment>
<protein>
    <submittedName>
        <fullName evidence="1">Uncharacterized protein</fullName>
    </submittedName>
</protein>
<keyword evidence="2" id="KW-1185">Reference proteome</keyword>
<reference evidence="2" key="1">
    <citation type="journal article" date="2019" name="Int. J. Syst. Evol. Microbiol.">
        <title>The Global Catalogue of Microorganisms (GCM) 10K type strain sequencing project: providing services to taxonomists for standard genome sequencing and annotation.</title>
        <authorList>
            <consortium name="The Broad Institute Genomics Platform"/>
            <consortium name="The Broad Institute Genome Sequencing Center for Infectious Disease"/>
            <person name="Wu L."/>
            <person name="Ma J."/>
        </authorList>
    </citation>
    <scope>NUCLEOTIDE SEQUENCE [LARGE SCALE GENOMIC DNA]</scope>
    <source>
        <strain evidence="2">CCUG 56042</strain>
    </source>
</reference>
<evidence type="ECO:0000313" key="1">
    <source>
        <dbReference type="EMBL" id="MFC5430513.1"/>
    </source>
</evidence>